<dbReference type="EMBL" id="RCCK01000010">
    <property type="protein sequence ID" value="RLJ80117.1"/>
    <property type="molecule type" value="Genomic_DNA"/>
</dbReference>
<evidence type="ECO:0000313" key="2">
    <source>
        <dbReference type="Proteomes" id="UP000273898"/>
    </source>
</evidence>
<comment type="caution">
    <text evidence="1">The sequence shown here is derived from an EMBL/GenBank/DDBJ whole genome shotgun (WGS) entry which is preliminary data.</text>
</comment>
<evidence type="ECO:0008006" key="3">
    <source>
        <dbReference type="Google" id="ProtNLM"/>
    </source>
</evidence>
<reference evidence="1 2" key="1">
    <citation type="submission" date="2018-10" db="EMBL/GenBank/DDBJ databases">
        <title>Genomic Encyclopedia of Archaeal and Bacterial Type Strains, Phase II (KMG-II): from individual species to whole genera.</title>
        <authorList>
            <person name="Goeker M."/>
        </authorList>
    </citation>
    <scope>NUCLEOTIDE SEQUENCE [LARGE SCALE GENOMIC DNA]</scope>
    <source>
        <strain evidence="1 2">DSM 19624</strain>
    </source>
</reference>
<protein>
    <recommendedName>
        <fullName evidence="3">Lipoprotein</fullName>
    </recommendedName>
</protein>
<accession>A0A497YCB6</accession>
<organism evidence="1 2">
    <name type="scientific">Pedobacter alluvionis</name>
    <dbReference type="NCBI Taxonomy" id="475253"/>
    <lineage>
        <taxon>Bacteria</taxon>
        <taxon>Pseudomonadati</taxon>
        <taxon>Bacteroidota</taxon>
        <taxon>Sphingobacteriia</taxon>
        <taxon>Sphingobacteriales</taxon>
        <taxon>Sphingobacteriaceae</taxon>
        <taxon>Pedobacter</taxon>
    </lineage>
</organism>
<evidence type="ECO:0000313" key="1">
    <source>
        <dbReference type="EMBL" id="RLJ80117.1"/>
    </source>
</evidence>
<dbReference type="PROSITE" id="PS51257">
    <property type="entry name" value="PROKAR_LIPOPROTEIN"/>
    <property type="match status" value="1"/>
</dbReference>
<sequence>MKRNFLYLVFATVPFIFACNQSEKKTDAAKKDSVINQTCYAAFFEKDSAAMIVKTMASGKVTGSLLVKYADKPENNGKIDGKFNGDTLLVDYRFNTGKDSTKAFTNPLAFLKKDGKLIMGVAQIETTLGRSYFVKGKPINYEAGKFTFAEVNCNKYSYIFLPRKHRKRGFFSSLLSS</sequence>
<gene>
    <name evidence="1" type="ORF">BCL90_0855</name>
</gene>
<proteinExistence type="predicted"/>
<name>A0A497YCB6_9SPHI</name>
<dbReference type="RefSeq" id="WP_208529840.1">
    <property type="nucleotide sequence ID" value="NZ_RCCK01000010.1"/>
</dbReference>
<dbReference type="AlphaFoldDB" id="A0A497YCB6"/>
<dbReference type="Proteomes" id="UP000273898">
    <property type="component" value="Unassembled WGS sequence"/>
</dbReference>